<reference evidence="1 2" key="1">
    <citation type="journal article" date="2019" name="Sci. Rep.">
        <title>Orb-weaving spider Araneus ventricosus genome elucidates the spidroin gene catalogue.</title>
        <authorList>
            <person name="Kono N."/>
            <person name="Nakamura H."/>
            <person name="Ohtoshi R."/>
            <person name="Moran D.A.P."/>
            <person name="Shinohara A."/>
            <person name="Yoshida Y."/>
            <person name="Fujiwara M."/>
            <person name="Mori M."/>
            <person name="Tomita M."/>
            <person name="Arakawa K."/>
        </authorList>
    </citation>
    <scope>NUCLEOTIDE SEQUENCE [LARGE SCALE GENOMIC DNA]</scope>
</reference>
<sequence length="88" mass="9448">MFICVAFNYGHLLTLRMTGTKCPEILGCPGIAGRLITLLKSMLVRSAVKMINDLNVVKATIAISSLDLWGDGLITGALTGDDEVVLRK</sequence>
<evidence type="ECO:0000313" key="2">
    <source>
        <dbReference type="Proteomes" id="UP000499080"/>
    </source>
</evidence>
<protein>
    <submittedName>
        <fullName evidence="1">Uncharacterized protein</fullName>
    </submittedName>
</protein>
<gene>
    <name evidence="1" type="ORF">AVEN_275655_1</name>
</gene>
<evidence type="ECO:0000313" key="1">
    <source>
        <dbReference type="EMBL" id="GBM32957.1"/>
    </source>
</evidence>
<dbReference type="EMBL" id="BGPR01093966">
    <property type="protein sequence ID" value="GBM32957.1"/>
    <property type="molecule type" value="Genomic_DNA"/>
</dbReference>
<proteinExistence type="predicted"/>
<dbReference type="Proteomes" id="UP000499080">
    <property type="component" value="Unassembled WGS sequence"/>
</dbReference>
<organism evidence="1 2">
    <name type="scientific">Araneus ventricosus</name>
    <name type="common">Orbweaver spider</name>
    <name type="synonym">Epeira ventricosa</name>
    <dbReference type="NCBI Taxonomy" id="182803"/>
    <lineage>
        <taxon>Eukaryota</taxon>
        <taxon>Metazoa</taxon>
        <taxon>Ecdysozoa</taxon>
        <taxon>Arthropoda</taxon>
        <taxon>Chelicerata</taxon>
        <taxon>Arachnida</taxon>
        <taxon>Araneae</taxon>
        <taxon>Araneomorphae</taxon>
        <taxon>Entelegynae</taxon>
        <taxon>Araneoidea</taxon>
        <taxon>Araneidae</taxon>
        <taxon>Araneus</taxon>
    </lineage>
</organism>
<name>A0A4Y2EWQ8_ARAVE</name>
<comment type="caution">
    <text evidence="1">The sequence shown here is derived from an EMBL/GenBank/DDBJ whole genome shotgun (WGS) entry which is preliminary data.</text>
</comment>
<keyword evidence="2" id="KW-1185">Reference proteome</keyword>
<dbReference type="AlphaFoldDB" id="A0A4Y2EWQ8"/>
<accession>A0A4Y2EWQ8</accession>